<dbReference type="NCBIfam" id="TIGR03527">
    <property type="entry name" value="selenium_YedF"/>
    <property type="match status" value="1"/>
</dbReference>
<organism evidence="3 4">
    <name type="scientific">Candidatus Syntrophocurvum alkaliphilum</name>
    <dbReference type="NCBI Taxonomy" id="2293317"/>
    <lineage>
        <taxon>Bacteria</taxon>
        <taxon>Bacillati</taxon>
        <taxon>Bacillota</taxon>
        <taxon>Clostridia</taxon>
        <taxon>Eubacteriales</taxon>
        <taxon>Syntrophomonadaceae</taxon>
        <taxon>Candidatus Syntrophocurvum</taxon>
    </lineage>
</organism>
<dbReference type="Pfam" id="PF01206">
    <property type="entry name" value="TusA"/>
    <property type="match status" value="1"/>
</dbReference>
<accession>A0A6I6DBU2</accession>
<evidence type="ECO:0000313" key="4">
    <source>
        <dbReference type="Proteomes" id="UP000426444"/>
    </source>
</evidence>
<dbReference type="AlphaFoldDB" id="A0A6I6DBU2"/>
<dbReference type="Gene3D" id="3.30.110.40">
    <property type="entry name" value="TusA-like domain"/>
    <property type="match status" value="1"/>
</dbReference>
<reference evidence="4" key="1">
    <citation type="journal article" date="2019" name="Microbiology">
        <title>Complete Genome Sequence of an Uncultured Bacterium of the Candidate Phylum Bipolaricaulota.</title>
        <authorList>
            <person name="Kadnikov V.V."/>
            <person name="Mardanov A.V."/>
            <person name="Beletsky A.V."/>
            <person name="Frank Y.A."/>
            <person name="Karnachuk O.V."/>
            <person name="Ravin N.V."/>
        </authorList>
    </citation>
    <scope>NUCLEOTIDE SEQUENCE [LARGE SCALE GENOMIC DNA]</scope>
</reference>
<dbReference type="InterPro" id="IPR019870">
    <property type="entry name" value="Se_metab_YedF"/>
</dbReference>
<dbReference type="EMBL" id="CP046457">
    <property type="protein sequence ID" value="QGT98650.1"/>
    <property type="molecule type" value="Genomic_DNA"/>
</dbReference>
<dbReference type="OrthoDB" id="9801500at2"/>
<gene>
    <name evidence="3" type="ORF">SYNTR_0057</name>
</gene>
<feature type="domain" description="UPF0033" evidence="2">
    <location>
        <begin position="3"/>
        <end position="69"/>
    </location>
</feature>
<comment type="similarity">
    <text evidence="1">Belongs to the sulfur carrier protein TusA family.</text>
</comment>
<dbReference type="InterPro" id="IPR001455">
    <property type="entry name" value="TusA-like"/>
</dbReference>
<dbReference type="InterPro" id="IPR003787">
    <property type="entry name" value="Sulphur_relay_DsrE/F-like"/>
</dbReference>
<keyword evidence="4" id="KW-1185">Reference proteome</keyword>
<proteinExistence type="inferred from homology"/>
<name>A0A6I6DBU2_9FIRM</name>
<sequence>MKKVIDARGLDCPEPVILTKKAMDSGDVSDLIAIVDRTVALENVTRLAKSQGYSVDVKEENGSYYIHMNKDKQELVTSKKNDDIAILITSNLFGEGEKELGKVLMKSFLYSLKEIEGNLTHLIFMNSGVFLTTKGSEVIDNLKALENDNVEILSCGTCLDFYGIKESLEVGKVTNMYTALETLTLTKKSITV</sequence>
<dbReference type="PANTHER" id="PTHR33279">
    <property type="entry name" value="SULFUR CARRIER PROTEIN YEDF-RELATED"/>
    <property type="match status" value="1"/>
</dbReference>
<evidence type="ECO:0000313" key="3">
    <source>
        <dbReference type="EMBL" id="QGT98650.1"/>
    </source>
</evidence>
<dbReference type="InterPro" id="IPR036868">
    <property type="entry name" value="TusA-like_sf"/>
</dbReference>
<dbReference type="PANTHER" id="PTHR33279:SF6">
    <property type="entry name" value="SULFUR CARRIER PROTEIN YEDF-RELATED"/>
    <property type="match status" value="1"/>
</dbReference>
<protein>
    <recommendedName>
        <fullName evidence="2">UPF0033 domain-containing protein</fullName>
    </recommendedName>
</protein>
<dbReference type="RefSeq" id="WP_156202622.1">
    <property type="nucleotide sequence ID" value="NZ_CP046457.1"/>
</dbReference>
<dbReference type="Proteomes" id="UP000426444">
    <property type="component" value="Chromosome"/>
</dbReference>
<dbReference type="CDD" id="cd03421">
    <property type="entry name" value="SirA_like_N"/>
    <property type="match status" value="1"/>
</dbReference>
<dbReference type="InterPro" id="IPR027396">
    <property type="entry name" value="DsrEFH-like"/>
</dbReference>
<evidence type="ECO:0000259" key="2">
    <source>
        <dbReference type="Pfam" id="PF01206"/>
    </source>
</evidence>
<dbReference type="SUPFAM" id="SSF75169">
    <property type="entry name" value="DsrEFH-like"/>
    <property type="match status" value="1"/>
</dbReference>
<dbReference type="KEGG" id="salq:SYNTR_0057"/>
<dbReference type="SUPFAM" id="SSF64307">
    <property type="entry name" value="SirA-like"/>
    <property type="match status" value="1"/>
</dbReference>
<dbReference type="Pfam" id="PF02635">
    <property type="entry name" value="DsrE"/>
    <property type="match status" value="1"/>
</dbReference>
<evidence type="ECO:0000256" key="1">
    <source>
        <dbReference type="ARBA" id="ARBA00008984"/>
    </source>
</evidence>